<evidence type="ECO:0000313" key="5">
    <source>
        <dbReference type="Proteomes" id="UP000800092"/>
    </source>
</evidence>
<accession>A0A6A6HNM0</accession>
<organism evidence="4 5">
    <name type="scientific">Viridothelium virens</name>
    <name type="common">Speckled blister lichen</name>
    <name type="synonym">Trypethelium virens</name>
    <dbReference type="NCBI Taxonomy" id="1048519"/>
    <lineage>
        <taxon>Eukaryota</taxon>
        <taxon>Fungi</taxon>
        <taxon>Dikarya</taxon>
        <taxon>Ascomycota</taxon>
        <taxon>Pezizomycotina</taxon>
        <taxon>Dothideomycetes</taxon>
        <taxon>Dothideomycetes incertae sedis</taxon>
        <taxon>Trypetheliales</taxon>
        <taxon>Trypetheliaceae</taxon>
        <taxon>Viridothelium</taxon>
    </lineage>
</organism>
<dbReference type="EMBL" id="ML991773">
    <property type="protein sequence ID" value="KAF2239133.1"/>
    <property type="molecule type" value="Genomic_DNA"/>
</dbReference>
<evidence type="ECO:0000313" key="4">
    <source>
        <dbReference type="EMBL" id="KAF2239133.1"/>
    </source>
</evidence>
<evidence type="ECO:0000256" key="2">
    <source>
        <dbReference type="SAM" id="Phobius"/>
    </source>
</evidence>
<sequence>MKAVGFALAATAVIGVSAQASGSVTAPSASPSPTYSTVEYDDCPSSSVGSLTTVTSGITVTSCPLCQQTGSTKKPAATHTTVYTTVFSALCPTGLTKSTYTVTESCTGATPTWSSGPGYVPQGFTTTVTKCTVCAAKPTDVIVTVPCTSTPAATPPGSGPPSSGPSSSAPGTSPPAAGGSSAPSTAPKSSSPGSPAAPPAGPPAGSSPSSPARPPAGPGPGPPASGSRPRYSTTGATTITQQCPGPQCRYPAGTGVPASPAAPPAGPAGGNNTGPVPFRGEAAALTGFLSVALGAGIGAIAFLL</sequence>
<keyword evidence="2" id="KW-0812">Transmembrane</keyword>
<feature type="transmembrane region" description="Helical" evidence="2">
    <location>
        <begin position="282"/>
        <end position="303"/>
    </location>
</feature>
<dbReference type="AlphaFoldDB" id="A0A6A6HNM0"/>
<proteinExistence type="predicted"/>
<dbReference type="Proteomes" id="UP000800092">
    <property type="component" value="Unassembled WGS sequence"/>
</dbReference>
<dbReference type="OrthoDB" id="5101370at2759"/>
<protein>
    <submittedName>
        <fullName evidence="4">Uncharacterized protein</fullName>
    </submittedName>
</protein>
<evidence type="ECO:0000256" key="1">
    <source>
        <dbReference type="SAM" id="MobiDB-lite"/>
    </source>
</evidence>
<reference evidence="4" key="1">
    <citation type="journal article" date="2020" name="Stud. Mycol.">
        <title>101 Dothideomycetes genomes: a test case for predicting lifestyles and emergence of pathogens.</title>
        <authorList>
            <person name="Haridas S."/>
            <person name="Albert R."/>
            <person name="Binder M."/>
            <person name="Bloem J."/>
            <person name="Labutti K."/>
            <person name="Salamov A."/>
            <person name="Andreopoulos B."/>
            <person name="Baker S."/>
            <person name="Barry K."/>
            <person name="Bills G."/>
            <person name="Bluhm B."/>
            <person name="Cannon C."/>
            <person name="Castanera R."/>
            <person name="Culley D."/>
            <person name="Daum C."/>
            <person name="Ezra D."/>
            <person name="Gonzalez J."/>
            <person name="Henrissat B."/>
            <person name="Kuo A."/>
            <person name="Liang C."/>
            <person name="Lipzen A."/>
            <person name="Lutzoni F."/>
            <person name="Magnuson J."/>
            <person name="Mondo S."/>
            <person name="Nolan M."/>
            <person name="Ohm R."/>
            <person name="Pangilinan J."/>
            <person name="Park H.-J."/>
            <person name="Ramirez L."/>
            <person name="Alfaro M."/>
            <person name="Sun H."/>
            <person name="Tritt A."/>
            <person name="Yoshinaga Y."/>
            <person name="Zwiers L.-H."/>
            <person name="Turgeon B."/>
            <person name="Goodwin S."/>
            <person name="Spatafora J."/>
            <person name="Crous P."/>
            <person name="Grigoriev I."/>
        </authorList>
    </citation>
    <scope>NUCLEOTIDE SEQUENCE</scope>
    <source>
        <strain evidence="4">Tuck. ex Michener</strain>
    </source>
</reference>
<keyword evidence="3" id="KW-0732">Signal</keyword>
<feature type="compositionally biased region" description="Pro residues" evidence="1">
    <location>
        <begin position="211"/>
        <end position="223"/>
    </location>
</feature>
<gene>
    <name evidence="4" type="ORF">EV356DRAFT_563266</name>
</gene>
<evidence type="ECO:0000256" key="3">
    <source>
        <dbReference type="SAM" id="SignalP"/>
    </source>
</evidence>
<feature type="compositionally biased region" description="Low complexity" evidence="1">
    <location>
        <begin position="164"/>
        <end position="194"/>
    </location>
</feature>
<keyword evidence="2" id="KW-1133">Transmembrane helix</keyword>
<feature type="compositionally biased region" description="Polar residues" evidence="1">
    <location>
        <begin position="230"/>
        <end position="244"/>
    </location>
</feature>
<name>A0A6A6HNM0_VIRVR</name>
<keyword evidence="2" id="KW-0472">Membrane</keyword>
<feature type="region of interest" description="Disordered" evidence="1">
    <location>
        <begin position="151"/>
        <end position="274"/>
    </location>
</feature>
<feature type="compositionally biased region" description="Pro residues" evidence="1">
    <location>
        <begin position="153"/>
        <end position="163"/>
    </location>
</feature>
<feature type="signal peptide" evidence="3">
    <location>
        <begin position="1"/>
        <end position="18"/>
    </location>
</feature>
<keyword evidence="5" id="KW-1185">Reference proteome</keyword>
<feature type="chain" id="PRO_5025475308" evidence="3">
    <location>
        <begin position="19"/>
        <end position="304"/>
    </location>
</feature>